<dbReference type="PATRIC" id="fig|698759.3.peg.1066"/>
<dbReference type="AlphaFoldDB" id="L1L651"/>
<comment type="caution">
    <text evidence="2">The sequence shown here is derived from an EMBL/GenBank/DDBJ whole genome shotgun (WGS) entry which is preliminary data.</text>
</comment>
<feature type="transmembrane region" description="Helical" evidence="1">
    <location>
        <begin position="149"/>
        <end position="171"/>
    </location>
</feature>
<keyword evidence="1" id="KW-0472">Membrane</keyword>
<evidence type="ECO:0000256" key="1">
    <source>
        <dbReference type="SAM" id="Phobius"/>
    </source>
</evidence>
<reference evidence="2 3" key="1">
    <citation type="submission" date="2012-11" db="EMBL/GenBank/DDBJ databases">
        <authorList>
            <person name="Huguet-Tapia J.C."/>
            <person name="Durkin A.S."/>
            <person name="Pettis G.S."/>
            <person name="Badger J.H."/>
        </authorList>
    </citation>
    <scope>NUCLEOTIDE SEQUENCE [LARGE SCALE GENOMIC DNA]</scope>
    <source>
        <strain evidence="2 3">91-03</strain>
    </source>
</reference>
<dbReference type="PANTHER" id="PTHR42305">
    <property type="entry name" value="MEMBRANE PROTEIN RV1733C-RELATED"/>
    <property type="match status" value="1"/>
</dbReference>
<gene>
    <name evidence="2" type="ORF">STRIP9103_00463</name>
</gene>
<dbReference type="EMBL" id="AEJC01000082">
    <property type="protein sequence ID" value="EKX68387.1"/>
    <property type="molecule type" value="Genomic_DNA"/>
</dbReference>
<keyword evidence="3" id="KW-1185">Reference proteome</keyword>
<dbReference type="PANTHER" id="PTHR42305:SF1">
    <property type="entry name" value="MEMBRANE PROTEIN RV1733C-RELATED"/>
    <property type="match status" value="1"/>
</dbReference>
<protein>
    <submittedName>
        <fullName evidence="2">Uncharacterized protein</fullName>
    </submittedName>
</protein>
<dbReference type="InterPro" id="IPR039708">
    <property type="entry name" value="MT1774/Rv1733c-like"/>
</dbReference>
<evidence type="ECO:0000313" key="2">
    <source>
        <dbReference type="EMBL" id="EKX68387.1"/>
    </source>
</evidence>
<accession>L1L651</accession>
<evidence type="ECO:0000313" key="3">
    <source>
        <dbReference type="Proteomes" id="UP000010411"/>
    </source>
</evidence>
<keyword evidence="1" id="KW-1133">Transmembrane helix</keyword>
<sequence>MREGEMQGQVFGWRWRRNELRRRSDVIEAWMVLVVAFLLIVGAPAVGVAVGVWAHGNARAHAATERAERDRVSAVIVEDAPASVPSAGGDTQPLHWVRAHWTEPDGDSRTGRAQVPAGTKRGDRADVWLDVSGRSVKAPPTDTAVWQHALSMGTCATGGVIVLVLAAHFTVRRVAIRHRLAEWEEEWAHTGPDWGHRRA</sequence>
<dbReference type="Proteomes" id="UP000010411">
    <property type="component" value="Unassembled WGS sequence"/>
</dbReference>
<feature type="transmembrane region" description="Helical" evidence="1">
    <location>
        <begin position="26"/>
        <end position="54"/>
    </location>
</feature>
<organism evidence="2 3">
    <name type="scientific">Streptomyces ipomoeae 91-03</name>
    <dbReference type="NCBI Taxonomy" id="698759"/>
    <lineage>
        <taxon>Bacteria</taxon>
        <taxon>Bacillati</taxon>
        <taxon>Actinomycetota</taxon>
        <taxon>Actinomycetes</taxon>
        <taxon>Kitasatosporales</taxon>
        <taxon>Streptomycetaceae</taxon>
        <taxon>Streptomyces</taxon>
    </lineage>
</organism>
<proteinExistence type="predicted"/>
<name>L1L651_9ACTN</name>
<keyword evidence="1" id="KW-0812">Transmembrane</keyword>